<dbReference type="PANTHER" id="PTHR23193">
    <property type="entry name" value="NUCLEAR PORE COMPLEX PROTEIN NUP"/>
    <property type="match status" value="1"/>
</dbReference>
<dbReference type="GO" id="GO:0005643">
    <property type="term" value="C:nuclear pore"/>
    <property type="evidence" value="ECO:0007669"/>
    <property type="project" value="TreeGrafter"/>
</dbReference>
<dbReference type="GO" id="GO:0006405">
    <property type="term" value="P:RNA export from nucleus"/>
    <property type="evidence" value="ECO:0007669"/>
    <property type="project" value="TreeGrafter"/>
</dbReference>
<reference evidence="2" key="1">
    <citation type="submission" date="2022-12" db="EMBL/GenBank/DDBJ databases">
        <authorList>
            <person name="Alioto T."/>
            <person name="Alioto T."/>
            <person name="Gomez Garrido J."/>
        </authorList>
    </citation>
    <scope>NUCLEOTIDE SEQUENCE</scope>
</reference>
<feature type="region of interest" description="Disordered" evidence="1">
    <location>
        <begin position="557"/>
        <end position="598"/>
    </location>
</feature>
<feature type="compositionally biased region" description="Basic residues" evidence="1">
    <location>
        <begin position="1202"/>
        <end position="1212"/>
    </location>
</feature>
<feature type="region of interest" description="Disordered" evidence="1">
    <location>
        <begin position="705"/>
        <end position="738"/>
    </location>
</feature>
<feature type="compositionally biased region" description="Low complexity" evidence="1">
    <location>
        <begin position="622"/>
        <end position="640"/>
    </location>
</feature>
<evidence type="ECO:0008006" key="4">
    <source>
        <dbReference type="Google" id="ProtNLM"/>
    </source>
</evidence>
<feature type="region of interest" description="Disordered" evidence="1">
    <location>
        <begin position="331"/>
        <end position="352"/>
    </location>
</feature>
<feature type="compositionally biased region" description="Low complexity" evidence="1">
    <location>
        <begin position="663"/>
        <end position="682"/>
    </location>
</feature>
<feature type="region of interest" description="Disordered" evidence="1">
    <location>
        <begin position="1022"/>
        <end position="1043"/>
    </location>
</feature>
<dbReference type="Pfam" id="PF15229">
    <property type="entry name" value="POM121"/>
    <property type="match status" value="1"/>
</dbReference>
<keyword evidence="3" id="KW-1185">Reference proteome</keyword>
<dbReference type="EMBL" id="OX395141">
    <property type="protein sequence ID" value="CAI5795145.1"/>
    <property type="molecule type" value="Genomic_DNA"/>
</dbReference>
<dbReference type="GO" id="GO:0017056">
    <property type="term" value="F:structural constituent of nuclear pore"/>
    <property type="evidence" value="ECO:0007669"/>
    <property type="project" value="TreeGrafter"/>
</dbReference>
<feature type="compositionally biased region" description="Low complexity" evidence="1">
    <location>
        <begin position="817"/>
        <end position="833"/>
    </location>
</feature>
<feature type="compositionally biased region" description="Low complexity" evidence="1">
    <location>
        <begin position="1022"/>
        <end position="1042"/>
    </location>
</feature>
<feature type="region of interest" description="Disordered" evidence="1">
    <location>
        <begin position="260"/>
        <end position="300"/>
    </location>
</feature>
<feature type="region of interest" description="Disordered" evidence="1">
    <location>
        <begin position="1"/>
        <end position="43"/>
    </location>
</feature>
<dbReference type="Proteomes" id="UP001178461">
    <property type="component" value="Chromosome 15"/>
</dbReference>
<feature type="region of interest" description="Disordered" evidence="1">
    <location>
        <begin position="973"/>
        <end position="1003"/>
    </location>
</feature>
<protein>
    <recommendedName>
        <fullName evidence="4">POM121 transmembrane nucleoporin C</fullName>
    </recommendedName>
</protein>
<feature type="region of interest" description="Disordered" evidence="1">
    <location>
        <begin position="365"/>
        <end position="463"/>
    </location>
</feature>
<evidence type="ECO:0000313" key="3">
    <source>
        <dbReference type="Proteomes" id="UP001178461"/>
    </source>
</evidence>
<feature type="region of interest" description="Disordered" evidence="1">
    <location>
        <begin position="817"/>
        <end position="843"/>
    </location>
</feature>
<evidence type="ECO:0000256" key="1">
    <source>
        <dbReference type="SAM" id="MobiDB-lite"/>
    </source>
</evidence>
<dbReference type="GO" id="GO:0006606">
    <property type="term" value="P:protein import into nucleus"/>
    <property type="evidence" value="ECO:0007669"/>
    <property type="project" value="TreeGrafter"/>
</dbReference>
<name>A0AA35PR72_9SAUR</name>
<feature type="compositionally biased region" description="Polar residues" evidence="1">
    <location>
        <begin position="1161"/>
        <end position="1170"/>
    </location>
</feature>
<feature type="region of interest" description="Disordered" evidence="1">
    <location>
        <begin position="1122"/>
        <end position="1212"/>
    </location>
</feature>
<feature type="region of interest" description="Disordered" evidence="1">
    <location>
        <begin position="622"/>
        <end position="682"/>
    </location>
</feature>
<sequence>MSRGGGASGPGWGWWPPSRRRNPREREQQQRGRRRGGGSSEGGRAWAFPAAAAAAAAASLSLLVLLLGLSGAALSLVVAAAAGGAWAAASSSAGGGGFGKEMKGPPSLPHRAFSPALANGGPAMGGGCCYASPAPVLPERKRRQLQQQHQRGSCGDHLSASPHFMLSPRRRYPIQQAQYASLGTLPSICWDGYRRKNRLSVHNSSLARSPVTVKIARPDSSLCRSPLLEQLASPVAFSATPNSTLDPCAKETVLSALRESRKRAVEEEEEGEEDRNVPGGQESKRRRHDSSGSGQSAFEPLVANGAPASLVPKPGSLKRCLLLSHCLEEGSSKRSRTSSLSSINSLPVGGIPSSIRNAIASSYSSTRGLSQVWKRSGPSTSPLSSPASSRSQTPERPNKKARYPNASLTDDESHQSINSTPVRTDKEAPAEKNESAEMPLRSRHNSPVSPPSSGSTGKRKRKIQLLSTRREDNFTMPFPPQLGYSVTAADLDAEKKAALQWFNRVLEDKTDSTPRLSVPMTSPPSTLSFGTIPNKSTAVSLAVTAASTNPLLESLKKMQDGQSSSGQAGPGSAAETPPLSAPSPSLDLGSSMPMSSPEVTKAPLLSLGVPAPLATTALSSSSSAAQPASSTCSPMAASSSELGQTPARPASAPKPSTLFGILTSPPAAPVSTTTTASPAPEAAPMFKPVFGSLVKSEGLGFSLSSTTTTGPAPATGTLPSSLAAPPVTSSSTFKPVFGAPPPPATSALPATVAAASPFTFQPAPVPTLPASSSTTTATPGFPIPLEATVTTTAAALLSSTAVSSSKAVFGFGPTMPASTAAPSSTSATAPASSQHPSLFGAPSTSGTAPLFQFGKQVAPTGPTLSPLVSSAFSQAPSCNTEVAPSTTTTTAGFSLFGNSSATTTPSATTQPPLMFGSGASAFTGGFGTASKPPPPYPTDTSQLALDTTVAESQQAATKPSAGPVSFESHFSFSQPAAQPAFGSPSQTPFSGTGPLPSFGAKSTTQPAFGATTSVFFGTATTSTTSGFGSNTQTTSSNSSAGGPVFGSSAPTPFSFGAANQAPGAVNAFGMGAAAAAGTAGPGAAPVSFSFGSGQIGAAGAAAAATPFGSSLAQNPLGAQSQSSGFAFNIPGTQESKPAFGGAPPPTFGQSSPAPGAGTVGGSTLSFGTSITPTFGSAGPPFGPPAPTFSIGAGSKTGSRQRLQARRQHTRKK</sequence>
<gene>
    <name evidence="2" type="ORF">PODLI_1B023700</name>
</gene>
<feature type="compositionally biased region" description="Basic and acidic residues" evidence="1">
    <location>
        <begin position="423"/>
        <end position="435"/>
    </location>
</feature>
<feature type="compositionally biased region" description="Polar residues" evidence="1">
    <location>
        <begin position="1122"/>
        <end position="1135"/>
    </location>
</feature>
<proteinExistence type="predicted"/>
<feature type="region of interest" description="Disordered" evidence="1">
    <location>
        <begin position="949"/>
        <end position="968"/>
    </location>
</feature>
<feature type="compositionally biased region" description="Low complexity" evidence="1">
    <location>
        <begin position="376"/>
        <end position="391"/>
    </location>
</feature>
<accession>A0AA35PR72</accession>
<dbReference type="GO" id="GO:0008139">
    <property type="term" value="F:nuclear localization sequence binding"/>
    <property type="evidence" value="ECO:0007669"/>
    <property type="project" value="TreeGrafter"/>
</dbReference>
<feature type="compositionally biased region" description="Low complexity" evidence="1">
    <location>
        <begin position="560"/>
        <end position="591"/>
    </location>
</feature>
<organism evidence="2 3">
    <name type="scientific">Podarcis lilfordi</name>
    <name type="common">Lilford's wall lizard</name>
    <dbReference type="NCBI Taxonomy" id="74358"/>
    <lineage>
        <taxon>Eukaryota</taxon>
        <taxon>Metazoa</taxon>
        <taxon>Chordata</taxon>
        <taxon>Craniata</taxon>
        <taxon>Vertebrata</taxon>
        <taxon>Euteleostomi</taxon>
        <taxon>Lepidosauria</taxon>
        <taxon>Squamata</taxon>
        <taxon>Bifurcata</taxon>
        <taxon>Unidentata</taxon>
        <taxon>Episquamata</taxon>
        <taxon>Laterata</taxon>
        <taxon>Lacertibaenia</taxon>
        <taxon>Lacertidae</taxon>
        <taxon>Podarcis</taxon>
    </lineage>
</organism>
<feature type="compositionally biased region" description="Low complexity" evidence="1">
    <location>
        <begin position="705"/>
        <end position="720"/>
    </location>
</feature>
<dbReference type="PANTHER" id="PTHR23193:SF5">
    <property type="entry name" value="NUCLEAR ENVELOPE PORE MEMBRANE PROTEIN POM 121C-RELATED"/>
    <property type="match status" value="1"/>
</dbReference>
<feature type="compositionally biased region" description="Gly residues" evidence="1">
    <location>
        <begin position="1"/>
        <end position="12"/>
    </location>
</feature>
<dbReference type="AlphaFoldDB" id="A0AA35PR72"/>
<evidence type="ECO:0000313" key="2">
    <source>
        <dbReference type="EMBL" id="CAI5795145.1"/>
    </source>
</evidence>
<dbReference type="InterPro" id="IPR026054">
    <property type="entry name" value="Nucleoporin"/>
</dbReference>